<reference evidence="2" key="1">
    <citation type="submission" date="2015-06" db="UniProtKB">
        <authorList>
            <consortium name="EnsemblPlants"/>
        </authorList>
    </citation>
    <scope>IDENTIFICATION</scope>
</reference>
<name>I1PIR0_ORYGL</name>
<feature type="compositionally biased region" description="Basic residues" evidence="1">
    <location>
        <begin position="89"/>
        <end position="98"/>
    </location>
</feature>
<dbReference type="EnsemblPlants" id="ORGLA04G0007900.1">
    <property type="protein sequence ID" value="ORGLA04G0007900.1"/>
    <property type="gene ID" value="ORGLA04G0007900"/>
</dbReference>
<evidence type="ECO:0000313" key="3">
    <source>
        <dbReference type="Proteomes" id="UP000007306"/>
    </source>
</evidence>
<proteinExistence type="predicted"/>
<dbReference type="HOGENOM" id="CLU_1920396_0_0_1"/>
<feature type="compositionally biased region" description="Basic residues" evidence="1">
    <location>
        <begin position="62"/>
        <end position="80"/>
    </location>
</feature>
<protein>
    <submittedName>
        <fullName evidence="2">Uncharacterized protein</fullName>
    </submittedName>
</protein>
<organism evidence="2 3">
    <name type="scientific">Oryza glaberrima</name>
    <name type="common">African rice</name>
    <dbReference type="NCBI Taxonomy" id="4538"/>
    <lineage>
        <taxon>Eukaryota</taxon>
        <taxon>Viridiplantae</taxon>
        <taxon>Streptophyta</taxon>
        <taxon>Embryophyta</taxon>
        <taxon>Tracheophyta</taxon>
        <taxon>Spermatophyta</taxon>
        <taxon>Magnoliopsida</taxon>
        <taxon>Liliopsida</taxon>
        <taxon>Poales</taxon>
        <taxon>Poaceae</taxon>
        <taxon>BOP clade</taxon>
        <taxon>Oryzoideae</taxon>
        <taxon>Oryzeae</taxon>
        <taxon>Oryzinae</taxon>
        <taxon>Oryza</taxon>
    </lineage>
</organism>
<dbReference type="Gramene" id="ORGLA04G0007900.1">
    <property type="protein sequence ID" value="ORGLA04G0007900.1"/>
    <property type="gene ID" value="ORGLA04G0007900"/>
</dbReference>
<dbReference type="AlphaFoldDB" id="I1PIR0"/>
<feature type="region of interest" description="Disordered" evidence="1">
    <location>
        <begin position="17"/>
        <end position="99"/>
    </location>
</feature>
<sequence>MWFAQTDSKSVFAESVLVRRRRSRGGDRDGVVGDGDGDGEGVAHPDQARGLPPQGLLEGSRRPRHLRHHARRRRRAPRRPPRPDPLRPRQLRRPRRPPLRLLLRAPWRRPGHFWEEADAETLRRCDICSQGW</sequence>
<dbReference type="Proteomes" id="UP000007306">
    <property type="component" value="Chromosome 4"/>
</dbReference>
<keyword evidence="3" id="KW-1185">Reference proteome</keyword>
<evidence type="ECO:0000313" key="2">
    <source>
        <dbReference type="EnsemblPlants" id="ORGLA04G0007900.1"/>
    </source>
</evidence>
<accession>I1PIR0</accession>
<evidence type="ECO:0000256" key="1">
    <source>
        <dbReference type="SAM" id="MobiDB-lite"/>
    </source>
</evidence>
<reference evidence="2 3" key="2">
    <citation type="submission" date="2018-04" db="EMBL/GenBank/DDBJ databases">
        <title>OglaRS2 (Oryza glaberrima Reference Sequence Version 2).</title>
        <authorList>
            <person name="Zhang J."/>
            <person name="Kudrna D."/>
            <person name="Lee S."/>
            <person name="Talag J."/>
            <person name="Rajasekar S."/>
            <person name="Wing R.A."/>
        </authorList>
    </citation>
    <scope>NUCLEOTIDE SEQUENCE [LARGE SCALE GENOMIC DNA]</scope>
    <source>
        <strain evidence="2 3">cv. IRGC 96717</strain>
    </source>
</reference>